<evidence type="ECO:0000256" key="1">
    <source>
        <dbReference type="ARBA" id="ARBA00006529"/>
    </source>
</evidence>
<feature type="domain" description="Protein kinase" evidence="10">
    <location>
        <begin position="961"/>
        <end position="1223"/>
    </location>
</feature>
<feature type="coiled-coil region" evidence="8">
    <location>
        <begin position="51"/>
        <end position="78"/>
    </location>
</feature>
<evidence type="ECO:0000256" key="4">
    <source>
        <dbReference type="ARBA" id="ARBA00022741"/>
    </source>
</evidence>
<evidence type="ECO:0000256" key="6">
    <source>
        <dbReference type="ARBA" id="ARBA00022840"/>
    </source>
</evidence>
<sequence>MLTVQNSEMKRSKSSCSLRPLTDDKLRKEESKKVLAYSRPKYRGRFSLNKNESSKNSKRNLQLMVQDVREEEVETKREPFRLYNCLPISCKCPFKREKNIEKNGEIRKSNEVVDEREELQRYLKFLMHDRGKNTHNVVVMKEHKPTLKAHNEEYLFADVLWLILRARFDGNIDGGDDGAIQQNQSVNELRESKKGIIDKVRGLVFDSPPTMDAFDPSREYMEYLRGSKDAMDAVLEEWAAFESLFPHSKRLMEQCPAAVNLIPRITLLTAVSNTITDLNSKLETLGVLIGVEKEAMPTLSNPSFEFDNLKRAISVFVRNSLTLKGMSKILGRVSTICDSSVAKAIELLKLPPRSYAHAVKKISRTDGIPPMSIYSDIGKSMSIPNPLPLVVLIERIRLALLEEWLSTRADSFDAHDDSLTMETLIEDSRDSLQQAIALRGVVMEELSSTGVCLPLSTTFDNLESKVFEKYVWYIRMWVEAYSSEGRDTLYLFGRIEVELGRAMAITRGIPEASTQLFKTMIMVCTDLVRRCIVEEWQAEIARVNEEAATYDLQGDKDEYGEEIDDEDDGLFYHDDPSVLYTCRNYNSLLRSVQDRTTRVLAIIRQVIEECRNGLLFKIDDSLESLSNELSNYCLVEWSGDHDLSLLVDSASVDAGRVEELIVSMAEGRKIREGEIVICPVLPFWNGRIVKVKTKGGLDKILRFTVPLVNDPTSMLVCGKMRERLQSIVKPMRICSHEVLNQELINFSKEMLELSGTLHSFVTNLSGTYSFAELSPHHIPPFRFTMMRGFDLCMHVYRELARLLVQSQLESYMLASCNLISDWRRFLEQSNPHPSKGIPLWAMPAFTFIQTVSHPSFTALLSQKSFDKMNSDIRASMQLIQRSEEKEQLKGEVVSPRTKKESRGEGLKRDEKMILIAQSMDKYVDDRIRKVFLLGDEVVKNREEYTVKNYIDPYRRAVPFKWRMIEQIGKGSYGVVYKAVREDGNGLLAVKVIKVERELISVLESEVAVMRDLKHVNLVAYYGAEVRGDEVLILMEFCSEGTLEEICKERMDTALVRKFTNSLLQAVTFIHAHHIVHRDIKPANIFLSSSAVLKLGDFGCARRLRGTDTAVGELKQTAGTFNYMAPEVLNYGGESGGEKGNFRGYGRAVDIWSVGCVIIHMLTGHIPWEGYQWYHIVMKVGKGERPSYGSAGETKIVSEFLDDCFHHNPDERLTGEALLKRPFANVQGLTIEDEDSSPVSTL</sequence>
<gene>
    <name evidence="11" type="ORF">PMAYCL1PPCAC_04349</name>
</gene>
<dbReference type="PANTHER" id="PTHR48016:SF32">
    <property type="entry name" value="MITOGEN-ACTIVATED PROTEIN KINASE KINASE KINASE 4"/>
    <property type="match status" value="1"/>
</dbReference>
<evidence type="ECO:0000256" key="5">
    <source>
        <dbReference type="ARBA" id="ARBA00022777"/>
    </source>
</evidence>
<dbReference type="InterPro" id="IPR050538">
    <property type="entry name" value="MAP_kinase_kinase_kinase"/>
</dbReference>
<dbReference type="InterPro" id="IPR011009">
    <property type="entry name" value="Kinase-like_dom_sf"/>
</dbReference>
<keyword evidence="6 7" id="KW-0067">ATP-binding</keyword>
<dbReference type="AlphaFoldDB" id="A0AAN4Z6R6"/>
<dbReference type="PROSITE" id="PS00108">
    <property type="entry name" value="PROTEIN_KINASE_ST"/>
    <property type="match status" value="1"/>
</dbReference>
<keyword evidence="3" id="KW-0808">Transferase</keyword>
<proteinExistence type="inferred from homology"/>
<dbReference type="PROSITE" id="PS00107">
    <property type="entry name" value="PROTEIN_KINASE_ATP"/>
    <property type="match status" value="1"/>
</dbReference>
<reference evidence="12" key="1">
    <citation type="submission" date="2022-10" db="EMBL/GenBank/DDBJ databases">
        <title>Genome assembly of Pristionchus species.</title>
        <authorList>
            <person name="Yoshida K."/>
            <person name="Sommer R.J."/>
        </authorList>
    </citation>
    <scope>NUCLEOTIDE SEQUENCE [LARGE SCALE GENOMIC DNA]</scope>
    <source>
        <strain evidence="12">RS5460</strain>
    </source>
</reference>
<feature type="binding site" evidence="7">
    <location>
        <position position="990"/>
    </location>
    <ligand>
        <name>ATP</name>
        <dbReference type="ChEBI" id="CHEBI:30616"/>
    </ligand>
</feature>
<dbReference type="InterPro" id="IPR000719">
    <property type="entry name" value="Prot_kinase_dom"/>
</dbReference>
<dbReference type="PANTHER" id="PTHR48016">
    <property type="entry name" value="MAP KINASE KINASE KINASE SSK2-RELATED-RELATED"/>
    <property type="match status" value="1"/>
</dbReference>
<evidence type="ECO:0000313" key="12">
    <source>
        <dbReference type="Proteomes" id="UP001328107"/>
    </source>
</evidence>
<keyword evidence="12" id="KW-1185">Reference proteome</keyword>
<dbReference type="SMART" id="SM00220">
    <property type="entry name" value="S_TKc"/>
    <property type="match status" value="1"/>
</dbReference>
<keyword evidence="8" id="KW-0175">Coiled coil</keyword>
<dbReference type="PROSITE" id="PS50011">
    <property type="entry name" value="PROTEIN_KINASE_DOM"/>
    <property type="match status" value="1"/>
</dbReference>
<name>A0AAN4Z6R6_9BILA</name>
<comment type="similarity">
    <text evidence="1">Belongs to the protein kinase superfamily. STE Ser/Thr protein kinase family. MAP kinase kinase kinase subfamily.</text>
</comment>
<keyword evidence="4 7" id="KW-0547">Nucleotide-binding</keyword>
<evidence type="ECO:0000313" key="11">
    <source>
        <dbReference type="EMBL" id="GMR34154.1"/>
    </source>
</evidence>
<dbReference type="SUPFAM" id="SSF56112">
    <property type="entry name" value="Protein kinase-like (PK-like)"/>
    <property type="match status" value="1"/>
</dbReference>
<evidence type="ECO:0000256" key="2">
    <source>
        <dbReference type="ARBA" id="ARBA00022527"/>
    </source>
</evidence>
<keyword evidence="2" id="KW-0723">Serine/threonine-protein kinase</keyword>
<evidence type="ECO:0000259" key="10">
    <source>
        <dbReference type="PROSITE" id="PS50011"/>
    </source>
</evidence>
<dbReference type="GO" id="GO:0005524">
    <property type="term" value="F:ATP binding"/>
    <property type="evidence" value="ECO:0007669"/>
    <property type="project" value="UniProtKB-UniRule"/>
</dbReference>
<dbReference type="Proteomes" id="UP001328107">
    <property type="component" value="Unassembled WGS sequence"/>
</dbReference>
<keyword evidence="5" id="KW-0418">Kinase</keyword>
<comment type="caution">
    <text evidence="11">The sequence shown here is derived from an EMBL/GenBank/DDBJ whole genome shotgun (WGS) entry which is preliminary data.</text>
</comment>
<feature type="region of interest" description="Disordered" evidence="9">
    <location>
        <begin position="1"/>
        <end position="23"/>
    </location>
</feature>
<protein>
    <recommendedName>
        <fullName evidence="10">Protein kinase domain-containing protein</fullName>
    </recommendedName>
</protein>
<accession>A0AAN4Z6R6</accession>
<dbReference type="GO" id="GO:0035556">
    <property type="term" value="P:intracellular signal transduction"/>
    <property type="evidence" value="ECO:0007669"/>
    <property type="project" value="UniProtKB-ARBA"/>
</dbReference>
<evidence type="ECO:0000256" key="7">
    <source>
        <dbReference type="PROSITE-ProRule" id="PRU10141"/>
    </source>
</evidence>
<evidence type="ECO:0000256" key="9">
    <source>
        <dbReference type="SAM" id="MobiDB-lite"/>
    </source>
</evidence>
<evidence type="ECO:0000256" key="3">
    <source>
        <dbReference type="ARBA" id="ARBA00022679"/>
    </source>
</evidence>
<evidence type="ECO:0000256" key="8">
    <source>
        <dbReference type="SAM" id="Coils"/>
    </source>
</evidence>
<dbReference type="Pfam" id="PF00069">
    <property type="entry name" value="Pkinase"/>
    <property type="match status" value="1"/>
</dbReference>
<dbReference type="GO" id="GO:0004674">
    <property type="term" value="F:protein serine/threonine kinase activity"/>
    <property type="evidence" value="ECO:0007669"/>
    <property type="project" value="UniProtKB-KW"/>
</dbReference>
<dbReference type="Gene3D" id="1.10.510.10">
    <property type="entry name" value="Transferase(Phosphotransferase) domain 1"/>
    <property type="match status" value="1"/>
</dbReference>
<dbReference type="InterPro" id="IPR008271">
    <property type="entry name" value="Ser/Thr_kinase_AS"/>
</dbReference>
<dbReference type="EMBL" id="BTRK01000001">
    <property type="protein sequence ID" value="GMR34154.1"/>
    <property type="molecule type" value="Genomic_DNA"/>
</dbReference>
<dbReference type="InterPro" id="IPR017441">
    <property type="entry name" value="Protein_kinase_ATP_BS"/>
</dbReference>
<organism evidence="11 12">
    <name type="scientific">Pristionchus mayeri</name>
    <dbReference type="NCBI Taxonomy" id="1317129"/>
    <lineage>
        <taxon>Eukaryota</taxon>
        <taxon>Metazoa</taxon>
        <taxon>Ecdysozoa</taxon>
        <taxon>Nematoda</taxon>
        <taxon>Chromadorea</taxon>
        <taxon>Rhabditida</taxon>
        <taxon>Rhabditina</taxon>
        <taxon>Diplogasteromorpha</taxon>
        <taxon>Diplogasteroidea</taxon>
        <taxon>Neodiplogasteridae</taxon>
        <taxon>Pristionchus</taxon>
    </lineage>
</organism>